<sequence>MFQAVRLRSLEPAMIKSEVIRTESTEIPAEVGSSTLFNVSFKLLHMRFSSSRYTQAFLQSVSFSTTGYWLFQRRRKRIL</sequence>
<dbReference type="EMBL" id="HACA01012532">
    <property type="protein sequence ID" value="CDW29893.1"/>
    <property type="molecule type" value="Transcribed_RNA"/>
</dbReference>
<proteinExistence type="predicted"/>
<reference evidence="1" key="1">
    <citation type="submission" date="2014-05" db="EMBL/GenBank/DDBJ databases">
        <authorList>
            <person name="Chronopoulou M."/>
        </authorList>
    </citation>
    <scope>NUCLEOTIDE SEQUENCE</scope>
    <source>
        <tissue evidence="1">Whole organism</tissue>
    </source>
</reference>
<protein>
    <submittedName>
        <fullName evidence="1">Uncharacterized protein</fullName>
    </submittedName>
</protein>
<name>A0A0K2TV37_LEPSM</name>
<evidence type="ECO:0000313" key="1">
    <source>
        <dbReference type="EMBL" id="CDW29893.1"/>
    </source>
</evidence>
<accession>A0A0K2TV37</accession>
<organism evidence="1">
    <name type="scientific">Lepeophtheirus salmonis</name>
    <name type="common">Salmon louse</name>
    <name type="synonym">Caligus salmonis</name>
    <dbReference type="NCBI Taxonomy" id="72036"/>
    <lineage>
        <taxon>Eukaryota</taxon>
        <taxon>Metazoa</taxon>
        <taxon>Ecdysozoa</taxon>
        <taxon>Arthropoda</taxon>
        <taxon>Crustacea</taxon>
        <taxon>Multicrustacea</taxon>
        <taxon>Hexanauplia</taxon>
        <taxon>Copepoda</taxon>
        <taxon>Siphonostomatoida</taxon>
        <taxon>Caligidae</taxon>
        <taxon>Lepeophtheirus</taxon>
    </lineage>
</organism>
<dbReference type="AlphaFoldDB" id="A0A0K2TV37"/>